<dbReference type="Proteomes" id="UP000246132">
    <property type="component" value="Unassembled WGS sequence"/>
</dbReference>
<evidence type="ECO:0000256" key="2">
    <source>
        <dbReference type="SAM" id="Phobius"/>
    </source>
</evidence>
<name>A0A3A8AGU0_9HYPH</name>
<evidence type="ECO:0000313" key="4">
    <source>
        <dbReference type="Proteomes" id="UP000246132"/>
    </source>
</evidence>
<dbReference type="EMBL" id="QFWV02000008">
    <property type="protein sequence ID" value="RKF05874.1"/>
    <property type="molecule type" value="Genomic_DNA"/>
</dbReference>
<gene>
    <name evidence="3" type="ORF">DEM25_014975</name>
</gene>
<evidence type="ECO:0000313" key="3">
    <source>
        <dbReference type="EMBL" id="RKF05874.1"/>
    </source>
</evidence>
<sequence>MEHRSGRCAARRAASKGVRAGGGAITEKARARKRRWPVPFTSEHKPVTGATGTAGARLVWRSVPEPTMPRFITLVSVSLIVVLGLTLLPAYADDPMDAPVFHEPVSEDDAAHAELIRTAVFGWKAERHAALEALVERDAKDAIAALIVGMRHVVIDDEVRIALTQLAGEPINNWHDAMLWQERNPQVRAHPAAREIRLRVFMRRDARFMRFLGGERSMPDKMRIRLDEIVWGGVMIGDIPTLDDPIMWLPENATFMADGNLVFGVSINGDTRAYPLRILAWHEMANAIIGDVPVSLAFCTLCGAGILYETDVDGFDEPFTFGTSGLLYRSNKLMYDRQTDSLWNQFSGEPVTGPLAFSGLRLKVRPIVLTTWGEWLARHPDTTVLSPNTGHLRDYGEGAAYADYFASPDLMFPVNVRDESVVARKDRVFGVRDVGIQKAWPIAAFAAEPVINDAIGDRALVLVGDADVGTVRAYERGDREFEQGASTDTLTRDGEPWRITETALVGPDGTRLDRVAGHMAYWFAWDSYFGVTSDLYRPLPVQ</sequence>
<evidence type="ECO:0000256" key="1">
    <source>
        <dbReference type="SAM" id="MobiDB-lite"/>
    </source>
</evidence>
<feature type="region of interest" description="Disordered" evidence="1">
    <location>
        <begin position="1"/>
        <end position="33"/>
    </location>
</feature>
<keyword evidence="2" id="KW-0812">Transmembrane</keyword>
<feature type="transmembrane region" description="Helical" evidence="2">
    <location>
        <begin position="71"/>
        <end position="92"/>
    </location>
</feature>
<accession>A0A3A8AGU0</accession>
<keyword evidence="2" id="KW-0472">Membrane</keyword>
<comment type="caution">
    <text evidence="3">The sequence shown here is derived from an EMBL/GenBank/DDBJ whole genome shotgun (WGS) entry which is preliminary data.</text>
</comment>
<protein>
    <submittedName>
        <fullName evidence="3">DUF3179 domain-containing protein</fullName>
    </submittedName>
</protein>
<dbReference type="AlphaFoldDB" id="A0A3A8AGU0"/>
<proteinExistence type="predicted"/>
<dbReference type="InterPro" id="IPR021516">
    <property type="entry name" value="DUF3179"/>
</dbReference>
<keyword evidence="4" id="KW-1185">Reference proteome</keyword>
<keyword evidence="2" id="KW-1133">Transmembrane helix</keyword>
<dbReference type="Pfam" id="PF11376">
    <property type="entry name" value="DUF3179"/>
    <property type="match status" value="1"/>
</dbReference>
<organism evidence="3 4">
    <name type="scientific">Oceaniradius stylonematis</name>
    <dbReference type="NCBI Taxonomy" id="2184161"/>
    <lineage>
        <taxon>Bacteria</taxon>
        <taxon>Pseudomonadati</taxon>
        <taxon>Pseudomonadota</taxon>
        <taxon>Alphaproteobacteria</taxon>
        <taxon>Hyphomicrobiales</taxon>
        <taxon>Ahrensiaceae</taxon>
        <taxon>Oceaniradius</taxon>
    </lineage>
</organism>
<reference evidence="3 4" key="1">
    <citation type="journal article" date="2018" name="Int. J. Syst. Bacteriol.">
        <title>Oceaniradius stylonemae gen. nov., sp. nov., isolated from a red alga, Stylonema cornu-cervi.</title>
        <authorList>
            <person name="Jeong S."/>
        </authorList>
    </citation>
    <scope>NUCLEOTIDE SEQUENCE [LARGE SCALE GENOMIC DNA]</scope>
    <source>
        <strain evidence="3 4">StC1</strain>
    </source>
</reference>